<dbReference type="EMBL" id="BAAART010000082">
    <property type="protein sequence ID" value="GAA2239939.1"/>
    <property type="molecule type" value="Genomic_DNA"/>
</dbReference>
<keyword evidence="1" id="KW-1133">Transmembrane helix</keyword>
<evidence type="ECO:0000313" key="2">
    <source>
        <dbReference type="EMBL" id="GAA2239939.1"/>
    </source>
</evidence>
<protein>
    <recommendedName>
        <fullName evidence="4">Secreted protein</fullName>
    </recommendedName>
</protein>
<feature type="transmembrane region" description="Helical" evidence="1">
    <location>
        <begin position="39"/>
        <end position="58"/>
    </location>
</feature>
<organism evidence="2 3">
    <name type="scientific">Streptomyces indiaensis</name>
    <dbReference type="NCBI Taxonomy" id="284033"/>
    <lineage>
        <taxon>Bacteria</taxon>
        <taxon>Bacillati</taxon>
        <taxon>Actinomycetota</taxon>
        <taxon>Actinomycetes</taxon>
        <taxon>Kitasatosporales</taxon>
        <taxon>Streptomycetaceae</taxon>
        <taxon>Streptomyces</taxon>
    </lineage>
</organism>
<accession>A0ABN3DRE8</accession>
<keyword evidence="1" id="KW-0472">Membrane</keyword>
<gene>
    <name evidence="2" type="ORF">GCM10010104_39070</name>
</gene>
<comment type="caution">
    <text evidence="2">The sequence shown here is derived from an EMBL/GenBank/DDBJ whole genome shotgun (WGS) entry which is preliminary data.</text>
</comment>
<evidence type="ECO:0000313" key="3">
    <source>
        <dbReference type="Proteomes" id="UP001501474"/>
    </source>
</evidence>
<proteinExistence type="predicted"/>
<evidence type="ECO:0000256" key="1">
    <source>
        <dbReference type="SAM" id="Phobius"/>
    </source>
</evidence>
<sequence>MSGPWTTATRPLGVIGATFSLFLTLLATVGALLYGGVAFIAISITGAVMTAFNVWVLTRRKRKLES</sequence>
<keyword evidence="3" id="KW-1185">Reference proteome</keyword>
<feature type="transmembrane region" description="Helical" evidence="1">
    <location>
        <begin position="12"/>
        <end position="33"/>
    </location>
</feature>
<keyword evidence="1" id="KW-0812">Transmembrane</keyword>
<reference evidence="2 3" key="1">
    <citation type="journal article" date="2019" name="Int. J. Syst. Evol. Microbiol.">
        <title>The Global Catalogue of Microorganisms (GCM) 10K type strain sequencing project: providing services to taxonomists for standard genome sequencing and annotation.</title>
        <authorList>
            <consortium name="The Broad Institute Genomics Platform"/>
            <consortium name="The Broad Institute Genome Sequencing Center for Infectious Disease"/>
            <person name="Wu L."/>
            <person name="Ma J."/>
        </authorList>
    </citation>
    <scope>NUCLEOTIDE SEQUENCE [LARGE SCALE GENOMIC DNA]</scope>
    <source>
        <strain evidence="2 3">JCM 3053</strain>
    </source>
</reference>
<dbReference type="Proteomes" id="UP001501474">
    <property type="component" value="Unassembled WGS sequence"/>
</dbReference>
<evidence type="ECO:0008006" key="4">
    <source>
        <dbReference type="Google" id="ProtNLM"/>
    </source>
</evidence>
<name>A0ABN3DRE8_9ACTN</name>